<protein>
    <submittedName>
        <fullName evidence="2">YlmC/YmxH family sporulation protein</fullName>
    </submittedName>
</protein>
<name>A0A4R3KIB8_9BACI</name>
<gene>
    <name evidence="2" type="ORF">EDD72_10779</name>
</gene>
<organism evidence="2 3">
    <name type="scientific">Tepidibacillus fermentans</name>
    <dbReference type="NCBI Taxonomy" id="1281767"/>
    <lineage>
        <taxon>Bacteria</taxon>
        <taxon>Bacillati</taxon>
        <taxon>Bacillota</taxon>
        <taxon>Bacilli</taxon>
        <taxon>Bacillales</taxon>
        <taxon>Bacillaceae</taxon>
        <taxon>Tepidibacillus</taxon>
    </lineage>
</organism>
<evidence type="ECO:0000313" key="2">
    <source>
        <dbReference type="EMBL" id="TCS82996.1"/>
    </source>
</evidence>
<dbReference type="EMBL" id="SMAB01000007">
    <property type="protein sequence ID" value="TCS82996.1"/>
    <property type="molecule type" value="Genomic_DNA"/>
</dbReference>
<evidence type="ECO:0000313" key="3">
    <source>
        <dbReference type="Proteomes" id="UP000295788"/>
    </source>
</evidence>
<dbReference type="PANTHER" id="PTHR40061:SF1">
    <property type="entry name" value="SPORULATION PROTEIN YLMC-RELATED"/>
    <property type="match status" value="1"/>
</dbReference>
<sequence>MRFSELSGKEIVDLNNGERIGTIGPTDMVIDPNTGKIEGLVIPKGKRFGKAKEEFYIPWTSIRKIGPAIIIVENHNSLKTT</sequence>
<dbReference type="OrthoDB" id="2468688at2"/>
<keyword evidence="3" id="KW-1185">Reference proteome</keyword>
<feature type="domain" description="PRC-barrel" evidence="1">
    <location>
        <begin position="1"/>
        <end position="77"/>
    </location>
</feature>
<proteinExistence type="predicted"/>
<dbReference type="InterPro" id="IPR027275">
    <property type="entry name" value="PRC-brl_dom"/>
</dbReference>
<reference evidence="2 3" key="1">
    <citation type="submission" date="2019-03" db="EMBL/GenBank/DDBJ databases">
        <title>Genomic Encyclopedia of Type Strains, Phase IV (KMG-IV): sequencing the most valuable type-strain genomes for metagenomic binning, comparative biology and taxonomic classification.</title>
        <authorList>
            <person name="Goeker M."/>
        </authorList>
    </citation>
    <scope>NUCLEOTIDE SEQUENCE [LARGE SCALE GENOMIC DNA]</scope>
    <source>
        <strain evidence="2 3">DSM 23802</strain>
    </source>
</reference>
<dbReference type="Proteomes" id="UP000295788">
    <property type="component" value="Unassembled WGS sequence"/>
</dbReference>
<dbReference type="PANTHER" id="PTHR40061">
    <property type="entry name" value="SPORULATION PROTEIN YLMC-RELATED"/>
    <property type="match status" value="1"/>
</dbReference>
<dbReference type="AlphaFoldDB" id="A0A4R3KIB8"/>
<evidence type="ECO:0000259" key="1">
    <source>
        <dbReference type="Pfam" id="PF05239"/>
    </source>
</evidence>
<comment type="caution">
    <text evidence="2">The sequence shown here is derived from an EMBL/GenBank/DDBJ whole genome shotgun (WGS) entry which is preliminary data.</text>
</comment>
<dbReference type="InterPro" id="IPR011033">
    <property type="entry name" value="PRC_barrel-like_sf"/>
</dbReference>
<dbReference type="InterPro" id="IPR014238">
    <property type="entry name" value="Spore_YlmC/YmxH"/>
</dbReference>
<dbReference type="Pfam" id="PF05239">
    <property type="entry name" value="PRC"/>
    <property type="match status" value="1"/>
</dbReference>
<dbReference type="RefSeq" id="WP_132768403.1">
    <property type="nucleotide sequence ID" value="NZ_SMAB01000007.1"/>
</dbReference>
<dbReference type="Gene3D" id="2.30.30.240">
    <property type="entry name" value="PRC-barrel domain"/>
    <property type="match status" value="1"/>
</dbReference>
<accession>A0A4R3KIB8</accession>
<dbReference type="SUPFAM" id="SSF50346">
    <property type="entry name" value="PRC-barrel domain"/>
    <property type="match status" value="1"/>
</dbReference>
<dbReference type="NCBIfam" id="TIGR02888">
    <property type="entry name" value="spore_YlmC_YmxH"/>
    <property type="match status" value="1"/>
</dbReference>